<comment type="subunit">
    <text evidence="7">Homodimer.</text>
</comment>
<keyword evidence="5 7" id="KW-0456">Lyase</keyword>
<gene>
    <name evidence="7" type="primary">hemE</name>
    <name evidence="12" type="ORF">ISN26_03915</name>
</gene>
<evidence type="ECO:0000256" key="8">
    <source>
        <dbReference type="RuleBase" id="RU000554"/>
    </source>
</evidence>
<evidence type="ECO:0000313" key="13">
    <source>
        <dbReference type="Proteomes" id="UP000604381"/>
    </source>
</evidence>
<comment type="caution">
    <text evidence="12">The sequence shown here is derived from an EMBL/GenBank/DDBJ whole genome shotgun (WGS) entry which is preliminary data.</text>
</comment>
<dbReference type="Pfam" id="PF01208">
    <property type="entry name" value="URO-D"/>
    <property type="match status" value="1"/>
</dbReference>
<evidence type="ECO:0000313" key="12">
    <source>
        <dbReference type="EMBL" id="MBF2735219.1"/>
    </source>
</evidence>
<organism evidence="12 13">
    <name type="scientific">Candidatus Amphirhobacter heronislandensis</name>
    <dbReference type="NCBI Taxonomy" id="1732024"/>
    <lineage>
        <taxon>Bacteria</taxon>
        <taxon>Pseudomonadati</taxon>
        <taxon>Pseudomonadota</taxon>
        <taxon>Gammaproteobacteria</taxon>
        <taxon>Candidatus Tethybacterales</taxon>
        <taxon>Candidatus Tethybacteraceae</taxon>
        <taxon>Candidatus Amphirhobacter</taxon>
    </lineage>
</organism>
<dbReference type="AlphaFoldDB" id="A0A930XY11"/>
<dbReference type="Proteomes" id="UP000604381">
    <property type="component" value="Unassembled WGS sequence"/>
</dbReference>
<dbReference type="CDD" id="cd00717">
    <property type="entry name" value="URO-D"/>
    <property type="match status" value="1"/>
</dbReference>
<feature type="site" description="Transition state stabilizer" evidence="7">
    <location>
        <position position="79"/>
    </location>
</feature>
<dbReference type="HAMAP" id="MF_00218">
    <property type="entry name" value="URO_D"/>
    <property type="match status" value="1"/>
</dbReference>
<evidence type="ECO:0000256" key="4">
    <source>
        <dbReference type="ARBA" id="ARBA00022793"/>
    </source>
</evidence>
<feature type="domain" description="Uroporphyrinogen decarboxylase (URO-D)" evidence="11">
    <location>
        <begin position="143"/>
        <end position="159"/>
    </location>
</feature>
<evidence type="ECO:0000256" key="5">
    <source>
        <dbReference type="ARBA" id="ARBA00023239"/>
    </source>
</evidence>
<dbReference type="Gene3D" id="3.20.20.210">
    <property type="match status" value="1"/>
</dbReference>
<feature type="binding site" evidence="7">
    <location>
        <begin position="29"/>
        <end position="33"/>
    </location>
    <ligand>
        <name>substrate</name>
    </ligand>
</feature>
<feature type="binding site" evidence="7">
    <location>
        <position position="155"/>
    </location>
    <ligand>
        <name>substrate</name>
    </ligand>
</feature>
<dbReference type="InterPro" id="IPR000257">
    <property type="entry name" value="Uroporphyrinogen_deCOase"/>
</dbReference>
<reference evidence="12" key="1">
    <citation type="submission" date="2020-10" db="EMBL/GenBank/DDBJ databases">
        <title>An improved Amphimedon queenslandica hologenome assembly reveals how three proteobacterial symbionts can extend the metabolic phenotypic of their marine sponge host.</title>
        <authorList>
            <person name="Degnan B."/>
            <person name="Degnan S."/>
            <person name="Xiang X."/>
        </authorList>
    </citation>
    <scope>NUCLEOTIDE SEQUENCE</scope>
    <source>
        <strain evidence="12">AqS2</strain>
    </source>
</reference>
<feature type="binding site" evidence="7">
    <location>
        <position position="209"/>
    </location>
    <ligand>
        <name>substrate</name>
    </ligand>
</feature>
<keyword evidence="7" id="KW-0963">Cytoplasm</keyword>
<dbReference type="PANTHER" id="PTHR21091">
    <property type="entry name" value="METHYLTETRAHYDROFOLATE:HOMOCYSTEINE METHYLTRANSFERASE RELATED"/>
    <property type="match status" value="1"/>
</dbReference>
<dbReference type="NCBIfam" id="TIGR01464">
    <property type="entry name" value="hemE"/>
    <property type="match status" value="1"/>
</dbReference>
<keyword evidence="13" id="KW-1185">Reference proteome</keyword>
<dbReference type="SUPFAM" id="SSF51726">
    <property type="entry name" value="UROD/MetE-like"/>
    <property type="match status" value="1"/>
</dbReference>
<comment type="function">
    <text evidence="7">Catalyzes the decarboxylation of four acetate groups of uroporphyrinogen-III to yield coproporphyrinogen-III.</text>
</comment>
<name>A0A930XY11_9GAMM</name>
<feature type="binding site" evidence="7">
    <location>
        <position position="325"/>
    </location>
    <ligand>
        <name>substrate</name>
    </ligand>
</feature>
<evidence type="ECO:0000259" key="10">
    <source>
        <dbReference type="PROSITE" id="PS00906"/>
    </source>
</evidence>
<comment type="similarity">
    <text evidence="2 7 9">Belongs to the uroporphyrinogen decarboxylase family.</text>
</comment>
<comment type="catalytic activity">
    <reaction evidence="7 8">
        <text>uroporphyrinogen III + 4 H(+) = coproporphyrinogen III + 4 CO2</text>
        <dbReference type="Rhea" id="RHEA:19865"/>
        <dbReference type="ChEBI" id="CHEBI:15378"/>
        <dbReference type="ChEBI" id="CHEBI:16526"/>
        <dbReference type="ChEBI" id="CHEBI:57308"/>
        <dbReference type="ChEBI" id="CHEBI:57309"/>
        <dbReference type="EC" id="4.1.1.37"/>
    </reaction>
</comment>
<protein>
    <recommendedName>
        <fullName evidence="3 7">Uroporphyrinogen decarboxylase</fullName>
        <shortName evidence="7">UPD</shortName>
        <shortName evidence="7">URO-D</shortName>
        <ecNumber evidence="3 7">4.1.1.37</ecNumber>
    </recommendedName>
</protein>
<proteinExistence type="inferred from homology"/>
<dbReference type="PROSITE" id="PS00907">
    <property type="entry name" value="UROD_2"/>
    <property type="match status" value="1"/>
</dbReference>
<comment type="subcellular location">
    <subcellularLocation>
        <location evidence="7">Cytoplasm</location>
    </subcellularLocation>
</comment>
<evidence type="ECO:0000259" key="11">
    <source>
        <dbReference type="PROSITE" id="PS00907"/>
    </source>
</evidence>
<dbReference type="InterPro" id="IPR038071">
    <property type="entry name" value="UROD/MetE-like_sf"/>
</dbReference>
<dbReference type="EMBL" id="JADHEI010000033">
    <property type="protein sequence ID" value="MBF2735219.1"/>
    <property type="molecule type" value="Genomic_DNA"/>
</dbReference>
<dbReference type="PROSITE" id="PS00906">
    <property type="entry name" value="UROD_1"/>
    <property type="match status" value="1"/>
</dbReference>
<evidence type="ECO:0000256" key="7">
    <source>
        <dbReference type="HAMAP-Rule" id="MF_00218"/>
    </source>
</evidence>
<dbReference type="GO" id="GO:0004853">
    <property type="term" value="F:uroporphyrinogen decarboxylase activity"/>
    <property type="evidence" value="ECO:0007669"/>
    <property type="project" value="UniProtKB-UniRule"/>
</dbReference>
<dbReference type="PANTHER" id="PTHR21091:SF169">
    <property type="entry name" value="UROPORPHYRINOGEN DECARBOXYLASE"/>
    <property type="match status" value="1"/>
</dbReference>
<feature type="domain" description="Uroporphyrinogen decarboxylase (URO-D)" evidence="10">
    <location>
        <begin position="24"/>
        <end position="33"/>
    </location>
</feature>
<dbReference type="InterPro" id="IPR006361">
    <property type="entry name" value="Uroporphyrinogen_deCO2ase_HemE"/>
</dbReference>
<dbReference type="EC" id="4.1.1.37" evidence="3 7"/>
<evidence type="ECO:0000256" key="2">
    <source>
        <dbReference type="ARBA" id="ARBA00009935"/>
    </source>
</evidence>
<evidence type="ECO:0000256" key="9">
    <source>
        <dbReference type="RuleBase" id="RU004169"/>
    </source>
</evidence>
<evidence type="ECO:0000256" key="1">
    <source>
        <dbReference type="ARBA" id="ARBA00004804"/>
    </source>
</evidence>
<comment type="pathway">
    <text evidence="1 7 8">Porphyrin-containing compound metabolism; protoporphyrin-IX biosynthesis; coproporphyrinogen-III from 5-aminolevulinate: step 4/4.</text>
</comment>
<evidence type="ECO:0000256" key="3">
    <source>
        <dbReference type="ARBA" id="ARBA00012288"/>
    </source>
</evidence>
<sequence>MSAAPTKPLLLRTLACEDTAGATPIWVMRQAGRYLPEYRELRQKAGSFLALCRDPALASEVTLQPIRRFGFDAAIIFSDILLVPDALGLELGFVDGEGPVLGRPLRTAAAVAALPSFDPARLAHLDEAIARTRAELPAATALIGFTGGAFTLACYMVDGRGGDFWQARRMLHAEPDLFQRIIDANATAIASSLAAQAAAGCDVLMVFDSWAGLAPRGREEELLLNPLRAVMAQLRAAGVAQPVIAFLRNASHLAAAAAATGVACLGVDWQSDLGALSRELGGRVALQGNLDPAVLLTDPATVAREAQRVLAAYAAPAGHVFNLGHGVDKETPVANMEALVAAVREGSGAARG</sequence>
<dbReference type="GO" id="GO:0005829">
    <property type="term" value="C:cytosol"/>
    <property type="evidence" value="ECO:0007669"/>
    <property type="project" value="TreeGrafter"/>
</dbReference>
<feature type="binding site" evidence="7">
    <location>
        <position position="79"/>
    </location>
    <ligand>
        <name>substrate</name>
    </ligand>
</feature>
<accession>A0A930XY11</accession>
<comment type="caution">
    <text evidence="7">Lacks conserved residue(s) required for the propagation of feature annotation.</text>
</comment>
<keyword evidence="6 7" id="KW-0627">Porphyrin biosynthesis</keyword>
<evidence type="ECO:0000256" key="6">
    <source>
        <dbReference type="ARBA" id="ARBA00023244"/>
    </source>
</evidence>
<keyword evidence="4 7" id="KW-0210">Decarboxylase</keyword>
<dbReference type="GO" id="GO:0019353">
    <property type="term" value="P:protoporphyrinogen IX biosynthetic process from glutamate"/>
    <property type="evidence" value="ECO:0007669"/>
    <property type="project" value="TreeGrafter"/>
</dbReference>